<protein>
    <recommendedName>
        <fullName evidence="3">Tc1-like transposase DDE domain-containing protein</fullName>
    </recommendedName>
</protein>
<organism evidence="1 2">
    <name type="scientific">Trichonephila clavipes</name>
    <name type="common">Golden silk orbweaver</name>
    <name type="synonym">Nephila clavipes</name>
    <dbReference type="NCBI Taxonomy" id="2585209"/>
    <lineage>
        <taxon>Eukaryota</taxon>
        <taxon>Metazoa</taxon>
        <taxon>Ecdysozoa</taxon>
        <taxon>Arthropoda</taxon>
        <taxon>Chelicerata</taxon>
        <taxon>Arachnida</taxon>
        <taxon>Araneae</taxon>
        <taxon>Araneomorphae</taxon>
        <taxon>Entelegynae</taxon>
        <taxon>Araneoidea</taxon>
        <taxon>Nephilidae</taxon>
        <taxon>Trichonephila</taxon>
    </lineage>
</organism>
<name>A0A8X6REN0_TRICX</name>
<comment type="caution">
    <text evidence="1">The sequence shown here is derived from an EMBL/GenBank/DDBJ whole genome shotgun (WGS) entry which is preliminary data.</text>
</comment>
<dbReference type="InterPro" id="IPR036397">
    <property type="entry name" value="RNaseH_sf"/>
</dbReference>
<evidence type="ECO:0000313" key="2">
    <source>
        <dbReference type="Proteomes" id="UP000887159"/>
    </source>
</evidence>
<evidence type="ECO:0000313" key="1">
    <source>
        <dbReference type="EMBL" id="GFX90819.1"/>
    </source>
</evidence>
<keyword evidence="2" id="KW-1185">Reference proteome</keyword>
<reference evidence="1" key="1">
    <citation type="submission" date="2020-08" db="EMBL/GenBank/DDBJ databases">
        <title>Multicomponent nature underlies the extraordinary mechanical properties of spider dragline silk.</title>
        <authorList>
            <person name="Kono N."/>
            <person name="Nakamura H."/>
            <person name="Mori M."/>
            <person name="Yoshida Y."/>
            <person name="Ohtoshi R."/>
            <person name="Malay A.D."/>
            <person name="Moran D.A.P."/>
            <person name="Tomita M."/>
            <person name="Numata K."/>
            <person name="Arakawa K."/>
        </authorList>
    </citation>
    <scope>NUCLEOTIDE SEQUENCE</scope>
</reference>
<evidence type="ECO:0008006" key="3">
    <source>
        <dbReference type="Google" id="ProtNLM"/>
    </source>
</evidence>
<sequence>MSAGMLFYEGKQTTKRYLDILDPAMLHFYPNGDGYFTDDNATIHHARSIQNWFSEHHSDFLHLPWQLNNLDHNTIENMGGLVKKDASVSILLFYLIYKI</sequence>
<dbReference type="GO" id="GO:0003676">
    <property type="term" value="F:nucleic acid binding"/>
    <property type="evidence" value="ECO:0007669"/>
    <property type="project" value="InterPro"/>
</dbReference>
<dbReference type="EMBL" id="BMAU01021105">
    <property type="protein sequence ID" value="GFX90819.1"/>
    <property type="molecule type" value="Genomic_DNA"/>
</dbReference>
<dbReference type="Gene3D" id="3.30.420.10">
    <property type="entry name" value="Ribonuclease H-like superfamily/Ribonuclease H"/>
    <property type="match status" value="1"/>
</dbReference>
<accession>A0A8X6REN0</accession>
<dbReference type="Proteomes" id="UP000887159">
    <property type="component" value="Unassembled WGS sequence"/>
</dbReference>
<gene>
    <name evidence="1" type="primary">X975_10900</name>
    <name evidence="1" type="ORF">TNCV_3166501</name>
</gene>
<dbReference type="AlphaFoldDB" id="A0A8X6REN0"/>
<proteinExistence type="predicted"/>